<feature type="compositionally biased region" description="Basic and acidic residues" evidence="1">
    <location>
        <begin position="10"/>
        <end position="23"/>
    </location>
</feature>
<dbReference type="Proteomes" id="UP000752171">
    <property type="component" value="Unassembled WGS sequence"/>
</dbReference>
<feature type="region of interest" description="Disordered" evidence="1">
    <location>
        <begin position="135"/>
        <end position="349"/>
    </location>
</feature>
<organism evidence="3 4">
    <name type="scientific">Astyanax mexicanus</name>
    <name type="common">Blind cave fish</name>
    <name type="synonym">Astyanax fasciatus mexicanus</name>
    <dbReference type="NCBI Taxonomy" id="7994"/>
    <lineage>
        <taxon>Eukaryota</taxon>
        <taxon>Metazoa</taxon>
        <taxon>Chordata</taxon>
        <taxon>Craniata</taxon>
        <taxon>Vertebrata</taxon>
        <taxon>Euteleostomi</taxon>
        <taxon>Actinopterygii</taxon>
        <taxon>Neopterygii</taxon>
        <taxon>Teleostei</taxon>
        <taxon>Ostariophysi</taxon>
        <taxon>Characiformes</taxon>
        <taxon>Characoidei</taxon>
        <taxon>Acestrorhamphidae</taxon>
        <taxon>Acestrorhamphinae</taxon>
        <taxon>Astyanax</taxon>
    </lineage>
</organism>
<protein>
    <recommendedName>
        <fullName evidence="2">UBZ2-type domain-containing protein</fullName>
    </recommendedName>
</protein>
<gene>
    <name evidence="3" type="ORF">AMEX_G15068</name>
</gene>
<dbReference type="PROSITE" id="PS51906">
    <property type="entry name" value="ZF_UBZ2"/>
    <property type="match status" value="1"/>
</dbReference>
<feature type="compositionally biased region" description="Basic and acidic residues" evidence="1">
    <location>
        <begin position="168"/>
        <end position="180"/>
    </location>
</feature>
<dbReference type="InterPro" id="IPR052689">
    <property type="entry name" value="FA_core_complex_assoc"/>
</dbReference>
<feature type="region of interest" description="Disordered" evidence="1">
    <location>
        <begin position="383"/>
        <end position="418"/>
    </location>
</feature>
<feature type="compositionally biased region" description="Basic and acidic residues" evidence="1">
    <location>
        <begin position="338"/>
        <end position="349"/>
    </location>
</feature>
<feature type="compositionally biased region" description="Basic and acidic residues" evidence="1">
    <location>
        <begin position="190"/>
        <end position="205"/>
    </location>
</feature>
<feature type="compositionally biased region" description="Polar residues" evidence="1">
    <location>
        <begin position="139"/>
        <end position="155"/>
    </location>
</feature>
<feature type="compositionally biased region" description="Polar residues" evidence="1">
    <location>
        <begin position="228"/>
        <end position="241"/>
    </location>
</feature>
<evidence type="ECO:0000259" key="2">
    <source>
        <dbReference type="PROSITE" id="PS51906"/>
    </source>
</evidence>
<accession>A0A8T2LF45</accession>
<name>A0A8T2LF45_ASTMX</name>
<dbReference type="GO" id="GO:0043240">
    <property type="term" value="C:Fanconi anaemia nuclear complex"/>
    <property type="evidence" value="ECO:0007669"/>
    <property type="project" value="TreeGrafter"/>
</dbReference>
<dbReference type="KEGG" id="amex:103045694"/>
<evidence type="ECO:0000256" key="1">
    <source>
        <dbReference type="SAM" id="MobiDB-lite"/>
    </source>
</evidence>
<sequence>MSKLKRKRVSVAEESKPEGKPEIRNIFQSLRNPGGTSSSKSCSSAGHRGDGGEPWWAATELTAEEKIWMTLQGFCPEAFSSPASVYCVPELPQLPEKAEEEKQSEWRWCRLDEEVPELPVLKDLQSCAPNHCTKPCVPNSGSLQTPSSPVKQLSQTRHEPIATTSQRPLEDNPKSSETREGYQATSSQHPLKDDSKGSRTRHDEEVSISQHPVKDNSKGSETRHDQEVSISQRPLKNNSKGSETRHKQQISSSQHPLKDNLKSKDTRCVKQASNSLSPAEDHQKSCPTPKKFSEKPDPFREGESQQHGSMLIKKSQKSEGGKSKSKVKLTQGDTKIQTTDHHTSKADIRKVTHLQAEKMLGKEFEGKSGTGLQCESKSRSLVSKLGSASGAGSGSGSGSRDSSLEINADGRPGTSSGGCVAGPAEPKLECCPMCLMPFPAGFSQMDCDGHLAQCLSEMNMDMVW</sequence>
<dbReference type="Pfam" id="PF15750">
    <property type="entry name" value="UBZ_FAAP20"/>
    <property type="match status" value="1"/>
</dbReference>
<dbReference type="EMBL" id="JAICCE010000012">
    <property type="protein sequence ID" value="KAG9270150.1"/>
    <property type="molecule type" value="Genomic_DNA"/>
</dbReference>
<reference evidence="3 4" key="1">
    <citation type="submission" date="2021-07" db="EMBL/GenBank/DDBJ databases">
        <authorList>
            <person name="Imarazene B."/>
            <person name="Zahm M."/>
            <person name="Klopp C."/>
            <person name="Cabau C."/>
            <person name="Beille S."/>
            <person name="Jouanno E."/>
            <person name="Castinel A."/>
            <person name="Lluch J."/>
            <person name="Gil L."/>
            <person name="Kuchtly C."/>
            <person name="Lopez Roques C."/>
            <person name="Donnadieu C."/>
            <person name="Parrinello H."/>
            <person name="Journot L."/>
            <person name="Du K."/>
            <person name="Schartl M."/>
            <person name="Retaux S."/>
            <person name="Guiguen Y."/>
        </authorList>
    </citation>
    <scope>NUCLEOTIDE SEQUENCE [LARGE SCALE GENOMIC DNA]</scope>
    <source>
        <strain evidence="3">Pach_M1</strain>
        <tissue evidence="3">Testis</tissue>
    </source>
</reference>
<feature type="domain" description="UBZ2-type" evidence="2">
    <location>
        <begin position="428"/>
        <end position="464"/>
    </location>
</feature>
<evidence type="ECO:0000313" key="4">
    <source>
        <dbReference type="Proteomes" id="UP000752171"/>
    </source>
</evidence>
<feature type="compositionally biased region" description="Basic and acidic residues" evidence="1">
    <location>
        <begin position="212"/>
        <end position="227"/>
    </location>
</feature>
<comment type="caution">
    <text evidence="3">The sequence shown here is derived from an EMBL/GenBank/DDBJ whole genome shotgun (WGS) entry which is preliminary data.</text>
</comment>
<proteinExistence type="predicted"/>
<feature type="compositionally biased region" description="Basic and acidic residues" evidence="1">
    <location>
        <begin position="291"/>
        <end position="304"/>
    </location>
</feature>
<dbReference type="PANTHER" id="PTHR37862">
    <property type="entry name" value="FANCONI ANEMIA CORE COMPLEX-ASSOCIATED PROTEIN 20"/>
    <property type="match status" value="1"/>
</dbReference>
<dbReference type="AlphaFoldDB" id="A0A8T2LF45"/>
<evidence type="ECO:0000313" key="3">
    <source>
        <dbReference type="EMBL" id="KAG9270150.1"/>
    </source>
</evidence>
<dbReference type="GO" id="GO:0043130">
    <property type="term" value="F:ubiquitin binding"/>
    <property type="evidence" value="ECO:0007669"/>
    <property type="project" value="InterPro"/>
</dbReference>
<feature type="compositionally biased region" description="Basic and acidic residues" evidence="1">
    <location>
        <begin position="256"/>
        <end position="268"/>
    </location>
</feature>
<feature type="compositionally biased region" description="Polar residues" evidence="1">
    <location>
        <begin position="26"/>
        <end position="36"/>
    </location>
</feature>
<dbReference type="PANTHER" id="PTHR37862:SF1">
    <property type="entry name" value="FANCONI ANEMIA CORE COMPLEX-ASSOCIATED PROTEIN 20"/>
    <property type="match status" value="1"/>
</dbReference>
<feature type="region of interest" description="Disordered" evidence="1">
    <location>
        <begin position="1"/>
        <end position="54"/>
    </location>
</feature>
<dbReference type="InterPro" id="IPR031490">
    <property type="entry name" value="UBZ2_FAAP20"/>
</dbReference>